<sequence>MDKPLISIILGDDGKYRWVYDLNLYKTPIILFMLWKIIGLILSGIWLFIVLISSGDFGFWPDGFLSQFRFFIIFIPGFLVFTTVCYYIYVLFIGGKYCVMFEMNEKGIRHTQAPQQFKKAQALAAITAITGIAKKAPGITGAGILAGTKQSIYSDFKSIKTIQVYKRQGIIKLNSPFCKNQIYVVKEDFNFVLEYIITHTKATAITIKN</sequence>
<name>A0A644Z3G6_9ZZZZ</name>
<gene>
    <name evidence="2" type="ORF">SDC9_81737</name>
</gene>
<reference evidence="2" key="1">
    <citation type="submission" date="2019-08" db="EMBL/GenBank/DDBJ databases">
        <authorList>
            <person name="Kucharzyk K."/>
            <person name="Murdoch R.W."/>
            <person name="Higgins S."/>
            <person name="Loffler F."/>
        </authorList>
    </citation>
    <scope>NUCLEOTIDE SEQUENCE</scope>
</reference>
<keyword evidence="1" id="KW-1133">Transmembrane helix</keyword>
<keyword evidence="1" id="KW-0472">Membrane</keyword>
<keyword evidence="1" id="KW-0812">Transmembrane</keyword>
<evidence type="ECO:0000313" key="2">
    <source>
        <dbReference type="EMBL" id="MPM35147.1"/>
    </source>
</evidence>
<evidence type="ECO:0000256" key="1">
    <source>
        <dbReference type="SAM" id="Phobius"/>
    </source>
</evidence>
<accession>A0A644Z3G6</accession>
<feature type="transmembrane region" description="Helical" evidence="1">
    <location>
        <begin position="29"/>
        <end position="50"/>
    </location>
</feature>
<comment type="caution">
    <text evidence="2">The sequence shown here is derived from an EMBL/GenBank/DDBJ whole genome shotgun (WGS) entry which is preliminary data.</text>
</comment>
<proteinExistence type="predicted"/>
<feature type="transmembrane region" description="Helical" evidence="1">
    <location>
        <begin position="70"/>
        <end position="93"/>
    </location>
</feature>
<organism evidence="2">
    <name type="scientific">bioreactor metagenome</name>
    <dbReference type="NCBI Taxonomy" id="1076179"/>
    <lineage>
        <taxon>unclassified sequences</taxon>
        <taxon>metagenomes</taxon>
        <taxon>ecological metagenomes</taxon>
    </lineage>
</organism>
<dbReference type="EMBL" id="VSSQ01007192">
    <property type="protein sequence ID" value="MPM35147.1"/>
    <property type="molecule type" value="Genomic_DNA"/>
</dbReference>
<dbReference type="AlphaFoldDB" id="A0A644Z3G6"/>
<protein>
    <submittedName>
        <fullName evidence="2">Uncharacterized protein</fullName>
    </submittedName>
</protein>